<reference evidence="3 4" key="1">
    <citation type="submission" date="2016-11" db="EMBL/GenBank/DDBJ databases">
        <authorList>
            <person name="Jaros S."/>
            <person name="Januszkiewicz K."/>
            <person name="Wedrychowicz H."/>
        </authorList>
    </citation>
    <scope>NUCLEOTIDE SEQUENCE [LARGE SCALE GENOMIC DNA]</scope>
    <source>
        <strain evidence="3 4">DSM 26910</strain>
    </source>
</reference>
<evidence type="ECO:0000259" key="2">
    <source>
        <dbReference type="Pfam" id="PF13229"/>
    </source>
</evidence>
<dbReference type="OrthoDB" id="9767990at2"/>
<evidence type="ECO:0000256" key="1">
    <source>
        <dbReference type="SAM" id="SignalP"/>
    </source>
</evidence>
<dbReference type="RefSeq" id="WP_083570533.1">
    <property type="nucleotide sequence ID" value="NZ_FQUM01000001.1"/>
</dbReference>
<protein>
    <submittedName>
        <fullName evidence="3">Parallel beta-helix repeat (Two copies)</fullName>
    </submittedName>
</protein>
<keyword evidence="1" id="KW-0732">Signal</keyword>
<dbReference type="STRING" id="1484053.SAMN05444274_101589"/>
<dbReference type="EMBL" id="FQUM01000001">
    <property type="protein sequence ID" value="SHE52308.1"/>
    <property type="molecule type" value="Genomic_DNA"/>
</dbReference>
<dbReference type="InterPro" id="IPR039448">
    <property type="entry name" value="Beta_helix"/>
</dbReference>
<keyword evidence="4" id="KW-1185">Reference proteome</keyword>
<feature type="chain" id="PRO_5012793188" evidence="1">
    <location>
        <begin position="26"/>
        <end position="620"/>
    </location>
</feature>
<dbReference type="InterPro" id="IPR011050">
    <property type="entry name" value="Pectin_lyase_fold/virulence"/>
</dbReference>
<organism evidence="3 4">
    <name type="scientific">Mariniphaga anaerophila</name>
    <dbReference type="NCBI Taxonomy" id="1484053"/>
    <lineage>
        <taxon>Bacteria</taxon>
        <taxon>Pseudomonadati</taxon>
        <taxon>Bacteroidota</taxon>
        <taxon>Bacteroidia</taxon>
        <taxon>Marinilabiliales</taxon>
        <taxon>Prolixibacteraceae</taxon>
        <taxon>Mariniphaga</taxon>
    </lineage>
</organism>
<feature type="signal peptide" evidence="1">
    <location>
        <begin position="1"/>
        <end position="25"/>
    </location>
</feature>
<name>A0A1M4U6N5_9BACT</name>
<proteinExistence type="predicted"/>
<evidence type="ECO:0000313" key="3">
    <source>
        <dbReference type="EMBL" id="SHE52308.1"/>
    </source>
</evidence>
<dbReference type="AlphaFoldDB" id="A0A1M4U6N5"/>
<dbReference type="SUPFAM" id="SSF51126">
    <property type="entry name" value="Pectin lyase-like"/>
    <property type="match status" value="1"/>
</dbReference>
<dbReference type="Proteomes" id="UP000184164">
    <property type="component" value="Unassembled WGS sequence"/>
</dbReference>
<dbReference type="PANTHER" id="PTHR36453:SF1">
    <property type="entry name" value="RIGHT HANDED BETA HELIX DOMAIN-CONTAINING PROTEIN"/>
    <property type="match status" value="1"/>
</dbReference>
<sequence length="620" mass="70970">MNLIFIRYRFLIVCLMVLASNIISAQEQIDWNNYHEWKNTTKYSKTYVVNQRHTNASDNNPGTEELPLLTINEAAQRVKAGERVLIYAGVYREFIQPNNSGEAEDRMISFEAASGERVIVKGSRILNVGWERNMVLTDEEPEVGKVVQWSKKLWSAELPNSLFENDYFPFKLKNIEDHEYEMMPWAVNCIGKSPWTLRRGLLFQNGRRLQQLESYGDLTRLPGSFWISNDNKTLYVHPYDRQNPNSASWEITTQSHLLKPKTIGIGYIQVRGISFKHCGNSFLRTSTGAICINGGHHWIIEDCKISSINSSGIEMGYYAYEFEDKRPENIQPREDEDLGGVIIRNNEIFDCGTAGIRSYTVTNGLLEGNHIYNCGWQDAENYWECGGIKLLRAKRTLVCNNYIHHIQGGNAIWLDWDNRYSRATGNLIHDIQTIQGGIFVEASQYPNLVDNNFIWNVDGNGIYLNDSDETLVAHNLVAKTTGPIVRAVVATSRTLNGRKLSAERNRIVNNIFIDGGQSIMFSSESNYSDFNLYISTNQPENICLKTWQKMGYDINSIKKYAAAEFVPQNKFFYLLMNDVFPRVASLQEVTTDFYGNIRKGKETVPGPFAKYEQFQKILLN</sequence>
<dbReference type="InterPro" id="IPR012334">
    <property type="entry name" value="Pectin_lyas_fold"/>
</dbReference>
<accession>A0A1M4U6N5</accession>
<dbReference type="Pfam" id="PF13229">
    <property type="entry name" value="Beta_helix"/>
    <property type="match status" value="1"/>
</dbReference>
<dbReference type="PANTHER" id="PTHR36453">
    <property type="entry name" value="SECRETED PROTEIN-RELATED"/>
    <property type="match status" value="1"/>
</dbReference>
<dbReference type="Gene3D" id="2.160.20.10">
    <property type="entry name" value="Single-stranded right-handed beta-helix, Pectin lyase-like"/>
    <property type="match status" value="2"/>
</dbReference>
<dbReference type="InterPro" id="IPR006626">
    <property type="entry name" value="PbH1"/>
</dbReference>
<dbReference type="InterPro" id="IPR022441">
    <property type="entry name" value="Para_beta_helix_rpt-2"/>
</dbReference>
<feature type="domain" description="Right handed beta helix" evidence="2">
    <location>
        <begin position="289"/>
        <end position="476"/>
    </location>
</feature>
<evidence type="ECO:0000313" key="4">
    <source>
        <dbReference type="Proteomes" id="UP000184164"/>
    </source>
</evidence>
<dbReference type="NCBIfam" id="TIGR03804">
    <property type="entry name" value="para_beta_helix"/>
    <property type="match status" value="1"/>
</dbReference>
<dbReference type="SMART" id="SM00710">
    <property type="entry name" value="PbH1"/>
    <property type="match status" value="8"/>
</dbReference>
<gene>
    <name evidence="3" type="ORF">SAMN05444274_101589</name>
</gene>